<dbReference type="PANTHER" id="PTHR43386">
    <property type="entry name" value="OLIGOPEPTIDE TRANSPORT SYSTEM PERMEASE PROTEIN APPC"/>
    <property type="match status" value="1"/>
</dbReference>
<feature type="transmembrane region" description="Helical" evidence="7">
    <location>
        <begin position="118"/>
        <end position="143"/>
    </location>
</feature>
<evidence type="ECO:0000256" key="7">
    <source>
        <dbReference type="RuleBase" id="RU363032"/>
    </source>
</evidence>
<evidence type="ECO:0000259" key="8">
    <source>
        <dbReference type="PROSITE" id="PS50928"/>
    </source>
</evidence>
<comment type="subcellular location">
    <subcellularLocation>
        <location evidence="1 7">Cell membrane</location>
        <topology evidence="1 7">Multi-pass membrane protein</topology>
    </subcellularLocation>
</comment>
<protein>
    <submittedName>
        <fullName evidence="9">ABC transporter permease</fullName>
    </submittedName>
</protein>
<keyword evidence="10" id="KW-1185">Reference proteome</keyword>
<dbReference type="InterPro" id="IPR000515">
    <property type="entry name" value="MetI-like"/>
</dbReference>
<proteinExistence type="inferred from homology"/>
<dbReference type="Gene3D" id="1.10.3720.10">
    <property type="entry name" value="MetI-like"/>
    <property type="match status" value="1"/>
</dbReference>
<keyword evidence="2 7" id="KW-0813">Transport</keyword>
<dbReference type="InterPro" id="IPR035906">
    <property type="entry name" value="MetI-like_sf"/>
</dbReference>
<keyword evidence="5 7" id="KW-1133">Transmembrane helix</keyword>
<evidence type="ECO:0000256" key="2">
    <source>
        <dbReference type="ARBA" id="ARBA00022448"/>
    </source>
</evidence>
<dbReference type="PROSITE" id="PS50928">
    <property type="entry name" value="ABC_TM1"/>
    <property type="match status" value="1"/>
</dbReference>
<evidence type="ECO:0000313" key="9">
    <source>
        <dbReference type="EMBL" id="MBZ2386897.1"/>
    </source>
</evidence>
<keyword evidence="4 7" id="KW-0812">Transmembrane</keyword>
<name>A0ABS7SZB2_9FIRM</name>
<evidence type="ECO:0000256" key="5">
    <source>
        <dbReference type="ARBA" id="ARBA00022989"/>
    </source>
</evidence>
<dbReference type="Pfam" id="PF00528">
    <property type="entry name" value="BPD_transp_1"/>
    <property type="match status" value="1"/>
</dbReference>
<keyword evidence="3" id="KW-1003">Cell membrane</keyword>
<keyword evidence="6 7" id="KW-0472">Membrane</keyword>
<accession>A0ABS7SZB2</accession>
<evidence type="ECO:0000256" key="1">
    <source>
        <dbReference type="ARBA" id="ARBA00004651"/>
    </source>
</evidence>
<feature type="domain" description="ABC transmembrane type-1" evidence="8">
    <location>
        <begin position="69"/>
        <end position="258"/>
    </location>
</feature>
<sequence>MIKENKNSIRIGKAIIGLYFLILIVSIFWTPYDPNKIDTSLKLLPPSLAHPFGTDNMGRDILSRLMEGSKYALILSFGTVSLALFLGSIIGAAAGYFGGGVDEVLMRFIDSLMAFPGILFVMMLVTVFGAGVMNTILAIGIMSVPYFARVVRSGFLQVKNAQFVKSAMVKGASPLYIGINHILPNIKNQVMVAIILSVSQAILAEAGLSYLGLGVRPPNPSWGRMLKESQAYFSQAPHYFIFTGICLSLVVLGFTLYGEKYRSERLREKAQR</sequence>
<evidence type="ECO:0000256" key="4">
    <source>
        <dbReference type="ARBA" id="ARBA00022692"/>
    </source>
</evidence>
<dbReference type="InterPro" id="IPR050366">
    <property type="entry name" value="BP-dependent_transpt_permease"/>
</dbReference>
<dbReference type="RefSeq" id="WP_223419467.1">
    <property type="nucleotide sequence ID" value="NZ_JAIPME010000002.1"/>
</dbReference>
<dbReference type="Proteomes" id="UP000734271">
    <property type="component" value="Unassembled WGS sequence"/>
</dbReference>
<evidence type="ECO:0000313" key="10">
    <source>
        <dbReference type="Proteomes" id="UP000734271"/>
    </source>
</evidence>
<comment type="similarity">
    <text evidence="7">Belongs to the binding-protein-dependent transport system permease family.</text>
</comment>
<feature type="transmembrane region" description="Helical" evidence="7">
    <location>
        <begin position="71"/>
        <end position="97"/>
    </location>
</feature>
<dbReference type="SUPFAM" id="SSF161098">
    <property type="entry name" value="MetI-like"/>
    <property type="match status" value="1"/>
</dbReference>
<evidence type="ECO:0000256" key="3">
    <source>
        <dbReference type="ARBA" id="ARBA00022475"/>
    </source>
</evidence>
<gene>
    <name evidence="9" type="ORF">K8P03_06335</name>
</gene>
<comment type="caution">
    <text evidence="9">The sequence shown here is derived from an EMBL/GenBank/DDBJ whole genome shotgun (WGS) entry which is preliminary data.</text>
</comment>
<dbReference type="EMBL" id="JAIPME010000002">
    <property type="protein sequence ID" value="MBZ2386897.1"/>
    <property type="molecule type" value="Genomic_DNA"/>
</dbReference>
<evidence type="ECO:0000256" key="6">
    <source>
        <dbReference type="ARBA" id="ARBA00023136"/>
    </source>
</evidence>
<dbReference type="CDD" id="cd06261">
    <property type="entry name" value="TM_PBP2"/>
    <property type="match status" value="1"/>
</dbReference>
<dbReference type="PANTHER" id="PTHR43386:SF1">
    <property type="entry name" value="D,D-DIPEPTIDE TRANSPORT SYSTEM PERMEASE PROTEIN DDPC-RELATED"/>
    <property type="match status" value="1"/>
</dbReference>
<organism evidence="9 10">
    <name type="scientific">Anaerococcus murdochii</name>
    <dbReference type="NCBI Taxonomy" id="411577"/>
    <lineage>
        <taxon>Bacteria</taxon>
        <taxon>Bacillati</taxon>
        <taxon>Bacillota</taxon>
        <taxon>Tissierellia</taxon>
        <taxon>Tissierellales</taxon>
        <taxon>Peptoniphilaceae</taxon>
        <taxon>Anaerococcus</taxon>
    </lineage>
</organism>
<reference evidence="9 10" key="1">
    <citation type="submission" date="2021-08" db="EMBL/GenBank/DDBJ databases">
        <title>FDA dAtabase for Regulatory Grade micrObial Sequences (FDA-ARGOS): Supporting development and validation of Infectious Disease Dx tests.</title>
        <authorList>
            <person name="Sproer C."/>
            <person name="Gronow S."/>
            <person name="Severitt S."/>
            <person name="Schroder I."/>
            <person name="Tallon L."/>
            <person name="Sadzewicz L."/>
            <person name="Zhao X."/>
            <person name="Boylan J."/>
            <person name="Ott S."/>
            <person name="Bowen H."/>
            <person name="Vavikolanu K."/>
            <person name="Hazen T."/>
            <person name="Aluvathingal J."/>
            <person name="Nadendla S."/>
            <person name="Lowell S."/>
            <person name="Myers T."/>
            <person name="Yan Y."/>
            <person name="Sichtig H."/>
        </authorList>
    </citation>
    <scope>NUCLEOTIDE SEQUENCE [LARGE SCALE GENOMIC DNA]</scope>
    <source>
        <strain evidence="9 10">FDAARGOS_1460</strain>
    </source>
</reference>
<feature type="transmembrane region" description="Helical" evidence="7">
    <location>
        <begin position="190"/>
        <end position="216"/>
    </location>
</feature>
<feature type="transmembrane region" description="Helical" evidence="7">
    <location>
        <begin position="12"/>
        <end position="32"/>
    </location>
</feature>
<feature type="transmembrane region" description="Helical" evidence="7">
    <location>
        <begin position="236"/>
        <end position="257"/>
    </location>
</feature>